<evidence type="ECO:0000313" key="2">
    <source>
        <dbReference type="EMBL" id="KAK2950664.1"/>
    </source>
</evidence>
<gene>
    <name evidence="2" type="ORF">BLNAU_14335</name>
</gene>
<dbReference type="Proteomes" id="UP001281761">
    <property type="component" value="Unassembled WGS sequence"/>
</dbReference>
<evidence type="ECO:0000313" key="3">
    <source>
        <dbReference type="Proteomes" id="UP001281761"/>
    </source>
</evidence>
<evidence type="ECO:0000256" key="1">
    <source>
        <dbReference type="SAM" id="MobiDB-lite"/>
    </source>
</evidence>
<accession>A0ABQ9XIN7</accession>
<feature type="region of interest" description="Disordered" evidence="1">
    <location>
        <begin position="79"/>
        <end position="113"/>
    </location>
</feature>
<feature type="compositionally biased region" description="Basic and acidic residues" evidence="1">
    <location>
        <begin position="79"/>
        <end position="101"/>
    </location>
</feature>
<organism evidence="2 3">
    <name type="scientific">Blattamonas nauphoetae</name>
    <dbReference type="NCBI Taxonomy" id="2049346"/>
    <lineage>
        <taxon>Eukaryota</taxon>
        <taxon>Metamonada</taxon>
        <taxon>Preaxostyla</taxon>
        <taxon>Oxymonadida</taxon>
        <taxon>Blattamonas</taxon>
    </lineage>
</organism>
<sequence>MRYNLSLYQPHPLATSSLLVCSVGTAISSSSVPIDSLPPCSVCLIVARSPAMLLNGVEQWNFALVSSIAGRAHCKQRFEKAQQDAEDASNRRESEKWKREMDEDDEEERDWRE</sequence>
<comment type="caution">
    <text evidence="2">The sequence shown here is derived from an EMBL/GenBank/DDBJ whole genome shotgun (WGS) entry which is preliminary data.</text>
</comment>
<dbReference type="EMBL" id="JARBJD010000131">
    <property type="protein sequence ID" value="KAK2950664.1"/>
    <property type="molecule type" value="Genomic_DNA"/>
</dbReference>
<protein>
    <submittedName>
        <fullName evidence="2">Uncharacterized protein</fullName>
    </submittedName>
</protein>
<reference evidence="2 3" key="1">
    <citation type="journal article" date="2022" name="bioRxiv">
        <title>Genomics of Preaxostyla Flagellates Illuminates Evolutionary Transitions and the Path Towards Mitochondrial Loss.</title>
        <authorList>
            <person name="Novak L.V.F."/>
            <person name="Treitli S.C."/>
            <person name="Pyrih J."/>
            <person name="Halakuc P."/>
            <person name="Pipaliya S.V."/>
            <person name="Vacek V."/>
            <person name="Brzon O."/>
            <person name="Soukal P."/>
            <person name="Eme L."/>
            <person name="Dacks J.B."/>
            <person name="Karnkowska A."/>
            <person name="Elias M."/>
            <person name="Hampl V."/>
        </authorList>
    </citation>
    <scope>NUCLEOTIDE SEQUENCE [LARGE SCALE GENOMIC DNA]</scope>
    <source>
        <strain evidence="2">NAU3</strain>
        <tissue evidence="2">Gut</tissue>
    </source>
</reference>
<name>A0ABQ9XIN7_9EUKA</name>
<feature type="compositionally biased region" description="Acidic residues" evidence="1">
    <location>
        <begin position="102"/>
        <end position="113"/>
    </location>
</feature>
<keyword evidence="3" id="KW-1185">Reference proteome</keyword>
<proteinExistence type="predicted"/>